<organism evidence="4 5">
    <name type="scientific">Gemmatirosa kalamazoonensis</name>
    <dbReference type="NCBI Taxonomy" id="861299"/>
    <lineage>
        <taxon>Bacteria</taxon>
        <taxon>Pseudomonadati</taxon>
        <taxon>Gemmatimonadota</taxon>
        <taxon>Gemmatimonadia</taxon>
        <taxon>Gemmatimonadales</taxon>
        <taxon>Gemmatimonadaceae</taxon>
        <taxon>Gemmatirosa</taxon>
    </lineage>
</organism>
<dbReference type="InterPro" id="IPR016181">
    <property type="entry name" value="Acyl_CoA_acyltransferase"/>
</dbReference>
<evidence type="ECO:0000313" key="5">
    <source>
        <dbReference type="Proteomes" id="UP000019151"/>
    </source>
</evidence>
<feature type="domain" description="N-acetyltransferase" evidence="3">
    <location>
        <begin position="4"/>
        <end position="175"/>
    </location>
</feature>
<dbReference type="KEGG" id="gba:J421_1509"/>
<dbReference type="InterPro" id="IPR050832">
    <property type="entry name" value="Bact_Acetyltransf"/>
</dbReference>
<dbReference type="Gene3D" id="3.40.630.30">
    <property type="match status" value="1"/>
</dbReference>
<keyword evidence="2" id="KW-0012">Acyltransferase</keyword>
<evidence type="ECO:0000313" key="4">
    <source>
        <dbReference type="EMBL" id="AHG89046.1"/>
    </source>
</evidence>
<dbReference type="EMBL" id="CP007128">
    <property type="protein sequence ID" value="AHG89046.1"/>
    <property type="molecule type" value="Genomic_DNA"/>
</dbReference>
<proteinExistence type="predicted"/>
<dbReference type="eggNOG" id="COG0456">
    <property type="taxonomic scope" value="Bacteria"/>
</dbReference>
<dbReference type="PANTHER" id="PTHR43877">
    <property type="entry name" value="AMINOALKYLPHOSPHONATE N-ACETYLTRANSFERASE-RELATED-RELATED"/>
    <property type="match status" value="1"/>
</dbReference>
<dbReference type="PROSITE" id="PS51186">
    <property type="entry name" value="GNAT"/>
    <property type="match status" value="1"/>
</dbReference>
<protein>
    <submittedName>
        <fullName evidence="4">GCN5-related N-acetyltransferase</fullName>
    </submittedName>
</protein>
<evidence type="ECO:0000259" key="3">
    <source>
        <dbReference type="PROSITE" id="PS51186"/>
    </source>
</evidence>
<name>W0RE10_9BACT</name>
<dbReference type="SUPFAM" id="SSF55729">
    <property type="entry name" value="Acyl-CoA N-acyltransferases (Nat)"/>
    <property type="match status" value="1"/>
</dbReference>
<dbReference type="GO" id="GO:0016747">
    <property type="term" value="F:acyltransferase activity, transferring groups other than amino-acyl groups"/>
    <property type="evidence" value="ECO:0007669"/>
    <property type="project" value="InterPro"/>
</dbReference>
<dbReference type="CDD" id="cd04301">
    <property type="entry name" value="NAT_SF"/>
    <property type="match status" value="1"/>
</dbReference>
<dbReference type="InParanoid" id="W0RE10"/>
<dbReference type="HOGENOM" id="CLU_013985_18_0_0"/>
<dbReference type="AlphaFoldDB" id="W0RE10"/>
<gene>
    <name evidence="4" type="ORF">J421_1509</name>
</gene>
<dbReference type="OrthoDB" id="7205533at2"/>
<dbReference type="Pfam" id="PF00583">
    <property type="entry name" value="Acetyltransf_1"/>
    <property type="match status" value="1"/>
</dbReference>
<dbReference type="Proteomes" id="UP000019151">
    <property type="component" value="Chromosome"/>
</dbReference>
<evidence type="ECO:0000256" key="2">
    <source>
        <dbReference type="ARBA" id="ARBA00023315"/>
    </source>
</evidence>
<dbReference type="STRING" id="861299.J421_1509"/>
<keyword evidence="1 4" id="KW-0808">Transferase</keyword>
<reference evidence="4 5" key="1">
    <citation type="journal article" date="2014" name="Genome Announc.">
        <title>Genome Sequence and Methylome of Soil Bacterium Gemmatirosa kalamazoonensis KBS708T, a Member of the Rarely Cultivated Gemmatimonadetes Phylum.</title>
        <authorList>
            <person name="Debruyn J.M."/>
            <person name="Radosevich M."/>
            <person name="Wommack K.E."/>
            <person name="Polson S.W."/>
            <person name="Hauser L.J."/>
            <person name="Fawaz M.N."/>
            <person name="Korlach J."/>
            <person name="Tsai Y.C."/>
        </authorList>
    </citation>
    <scope>NUCLEOTIDE SEQUENCE [LARGE SCALE GENOMIC DNA]</scope>
    <source>
        <strain evidence="4 5">KBS708</strain>
    </source>
</reference>
<accession>W0RE10</accession>
<dbReference type="RefSeq" id="WP_104022372.1">
    <property type="nucleotide sequence ID" value="NZ_CP007128.1"/>
</dbReference>
<dbReference type="InterPro" id="IPR000182">
    <property type="entry name" value="GNAT_dom"/>
</dbReference>
<keyword evidence="5" id="KW-1185">Reference proteome</keyword>
<evidence type="ECO:0000256" key="1">
    <source>
        <dbReference type="ARBA" id="ARBA00022679"/>
    </source>
</evidence>
<sequence length="177" mass="19585">MSAPRFRVAEPADAEQLIGLMVRTFRETYSSDHFGICRPADVEEYIAEYFGPEVQQAELADPAMRTILADCDGELAGYGQLRLGSASPAAPGPRPCEVARFYVDRPWQGRGLAAQLMRECIRAAGDADPLWLGVYEHNRRARAFYAKCGFVPVGRSTFRMGGDVQDDCILALQPNRP</sequence>